<dbReference type="InParanoid" id="S0ETK8"/>
<dbReference type="RefSeq" id="WP_016482368.1">
    <property type="nucleotide sequence ID" value="NC_021487.1"/>
</dbReference>
<dbReference type="EMBL" id="HF951689">
    <property type="protein sequence ID" value="CCW34818.1"/>
    <property type="molecule type" value="Genomic_DNA"/>
</dbReference>
<dbReference type="Proteomes" id="UP000014227">
    <property type="component" value="Chromosome I"/>
</dbReference>
<evidence type="ECO:0000313" key="2">
    <source>
        <dbReference type="EMBL" id="CCW34818.1"/>
    </source>
</evidence>
<dbReference type="PANTHER" id="PTHR33490:SF6">
    <property type="entry name" value="SLL1049 PROTEIN"/>
    <property type="match status" value="1"/>
</dbReference>
<dbReference type="InterPro" id="IPR038765">
    <property type="entry name" value="Papain-like_cys_pep_sf"/>
</dbReference>
<proteinExistence type="predicted"/>
<evidence type="ECO:0000259" key="1">
    <source>
        <dbReference type="SMART" id="SM00460"/>
    </source>
</evidence>
<organism evidence="2 3">
    <name type="scientific">Chthonomonas calidirosea (strain DSM 23976 / ICMP 18418 / T49)</name>
    <dbReference type="NCBI Taxonomy" id="1303518"/>
    <lineage>
        <taxon>Bacteria</taxon>
        <taxon>Bacillati</taxon>
        <taxon>Armatimonadota</taxon>
        <taxon>Chthonomonadia</taxon>
        <taxon>Chthonomonadales</taxon>
        <taxon>Chthonomonadaceae</taxon>
        <taxon>Chthonomonas</taxon>
    </lineage>
</organism>
<dbReference type="PANTHER" id="PTHR33490">
    <property type="entry name" value="BLR5614 PROTEIN-RELATED"/>
    <property type="match status" value="1"/>
</dbReference>
<dbReference type="Pfam" id="PF08379">
    <property type="entry name" value="Bact_transglu_N"/>
    <property type="match status" value="1"/>
</dbReference>
<dbReference type="InterPro" id="IPR002931">
    <property type="entry name" value="Transglutaminase-like"/>
</dbReference>
<dbReference type="Pfam" id="PF01841">
    <property type="entry name" value="Transglut_core"/>
    <property type="match status" value="1"/>
</dbReference>
<gene>
    <name evidence="2" type="ORF">CCALI_00996</name>
</gene>
<keyword evidence="2" id="KW-0645">Protease</keyword>
<dbReference type="GO" id="GO:0006508">
    <property type="term" value="P:proteolysis"/>
    <property type="evidence" value="ECO:0007669"/>
    <property type="project" value="UniProtKB-KW"/>
</dbReference>
<dbReference type="OrthoDB" id="9804872at2"/>
<dbReference type="InterPro" id="IPR013589">
    <property type="entry name" value="Bac_transglu_N"/>
</dbReference>
<keyword evidence="3" id="KW-1185">Reference proteome</keyword>
<dbReference type="Gene3D" id="3.10.620.30">
    <property type="match status" value="1"/>
</dbReference>
<dbReference type="SUPFAM" id="SSF54001">
    <property type="entry name" value="Cysteine proteinases"/>
    <property type="match status" value="1"/>
</dbReference>
<feature type="domain" description="Transglutaminase-like" evidence="1">
    <location>
        <begin position="172"/>
        <end position="248"/>
    </location>
</feature>
<dbReference type="KEGG" id="ccz:CCALI_00996"/>
<dbReference type="SMART" id="SM00460">
    <property type="entry name" value="TGc"/>
    <property type="match status" value="1"/>
</dbReference>
<dbReference type="eggNOG" id="COG1305">
    <property type="taxonomic scope" value="Bacteria"/>
</dbReference>
<accession>S0ETK8</accession>
<dbReference type="GO" id="GO:0008233">
    <property type="term" value="F:peptidase activity"/>
    <property type="evidence" value="ECO:0007669"/>
    <property type="project" value="UniProtKB-KW"/>
</dbReference>
<dbReference type="AlphaFoldDB" id="S0ETK8"/>
<dbReference type="STRING" id="454171.CP488_00160"/>
<sequence length="295" mass="33736">MQLCVRHITCYAYPAAVRDSYNELRLMPVSDNNQTCRSFELDVEPKARIFSYELPTGTVHHFNIRAPHNALTVRAYSEVTTHVQDPFIGLQMHEDDSAFYAREGVRQRFYDYLSPTRLVPLTPETDRIAQLARRQAGGPATATFLIALIRLLHRVLEYAPGSTQIDTPIQQVLKQKRGVCQDFTHLMLAICRRQRIPSRYVSGYIYTGHGTKERGWSEEKHLIGGDVMHAWVECLLPDGAWHGFDPTNNLVVNGHYIKVHHGRDYSDVSPIRGVYHGPADHRMETSVQVWLEEEG</sequence>
<keyword evidence="2" id="KW-0378">Hydrolase</keyword>
<name>S0ETK8_CHTCT</name>
<dbReference type="HOGENOM" id="CLU_008973_1_0_0"/>
<evidence type="ECO:0000313" key="3">
    <source>
        <dbReference type="Proteomes" id="UP000014227"/>
    </source>
</evidence>
<reference evidence="3" key="1">
    <citation type="submission" date="2013-03" db="EMBL/GenBank/DDBJ databases">
        <title>Genome sequence of Chthonomonas calidirosea, the first sequenced genome from the Armatimonadetes phylum (formally candidate division OP10).</title>
        <authorList>
            <person name="Lee K.C.Y."/>
            <person name="Morgan X.C."/>
            <person name="Dunfield P.F."/>
            <person name="Tamas I."/>
            <person name="Houghton K.M."/>
            <person name="Vyssotski M."/>
            <person name="Ryan J.L.J."/>
            <person name="Lagutin K."/>
            <person name="McDonald I.R."/>
            <person name="Stott M.B."/>
        </authorList>
    </citation>
    <scope>NUCLEOTIDE SEQUENCE [LARGE SCALE GENOMIC DNA]</scope>
    <source>
        <strain evidence="3">DSM 23976 / ICMP 18418 / T49</strain>
    </source>
</reference>
<dbReference type="PATRIC" id="fig|1303518.3.peg.1007"/>
<protein>
    <submittedName>
        <fullName evidence="2">Transglutaminase-like enzymes, putative cysteine proteases</fullName>
    </submittedName>
</protein>